<comment type="catalytic activity">
    <reaction evidence="18">
        <text>L-seryl-[protein] + ATP = O-phospho-L-seryl-[protein] + ADP + H(+)</text>
        <dbReference type="Rhea" id="RHEA:17989"/>
        <dbReference type="Rhea" id="RHEA-COMP:9863"/>
        <dbReference type="Rhea" id="RHEA-COMP:11604"/>
        <dbReference type="ChEBI" id="CHEBI:15378"/>
        <dbReference type="ChEBI" id="CHEBI:29999"/>
        <dbReference type="ChEBI" id="CHEBI:30616"/>
        <dbReference type="ChEBI" id="CHEBI:83421"/>
        <dbReference type="ChEBI" id="CHEBI:456216"/>
        <dbReference type="EC" id="2.7.11.1"/>
    </reaction>
</comment>
<keyword evidence="3" id="KW-0723">Serine/threonine-protein kinase</keyword>
<dbReference type="Gene3D" id="2.60.120.430">
    <property type="entry name" value="Galactose-binding lectin"/>
    <property type="match status" value="1"/>
</dbReference>
<dbReference type="PROSITE" id="PS00108">
    <property type="entry name" value="PROTEIN_KINASE_ST"/>
    <property type="match status" value="1"/>
</dbReference>
<keyword evidence="8 20" id="KW-0732">Signal</keyword>
<accession>Q7XMS6</accession>
<dbReference type="Gene3D" id="1.10.510.10">
    <property type="entry name" value="Transferase(Phosphotransferase) domain 1"/>
    <property type="match status" value="1"/>
</dbReference>
<organism evidence="22 23">
    <name type="scientific">Oryza sativa subsp. japonica</name>
    <name type="common">Rice</name>
    <dbReference type="NCBI Taxonomy" id="39947"/>
    <lineage>
        <taxon>Eukaryota</taxon>
        <taxon>Viridiplantae</taxon>
        <taxon>Streptophyta</taxon>
        <taxon>Embryophyta</taxon>
        <taxon>Tracheophyta</taxon>
        <taxon>Spermatophyta</taxon>
        <taxon>Magnoliopsida</taxon>
        <taxon>Liliopsida</taxon>
        <taxon>Poales</taxon>
        <taxon>Poaceae</taxon>
        <taxon>BOP clade</taxon>
        <taxon>Oryzoideae</taxon>
        <taxon>Oryzeae</taxon>
        <taxon>Oryzinae</taxon>
        <taxon>Oryza</taxon>
        <taxon>Oryza sativa</taxon>
    </lineage>
</organism>
<dbReference type="InterPro" id="IPR051824">
    <property type="entry name" value="LRR_Rcpt-Like_S/T_Kinase"/>
</dbReference>
<feature type="signal peptide" evidence="20">
    <location>
        <begin position="1"/>
        <end position="26"/>
    </location>
</feature>
<keyword evidence="7 19" id="KW-0812">Transmembrane</keyword>
<evidence type="ECO:0000256" key="11">
    <source>
        <dbReference type="ARBA" id="ARBA00022777"/>
    </source>
</evidence>
<evidence type="ECO:0000256" key="10">
    <source>
        <dbReference type="ARBA" id="ARBA00022741"/>
    </source>
</evidence>
<keyword evidence="11" id="KW-0418">Kinase</keyword>
<reference evidence="23" key="2">
    <citation type="journal article" date="2008" name="Nucleic Acids Res.">
        <title>The rice annotation project database (RAP-DB): 2008 update.</title>
        <authorList>
            <consortium name="The rice annotation project (RAP)"/>
        </authorList>
    </citation>
    <scope>GENOME REANNOTATION</scope>
    <source>
        <strain evidence="23">cv. Nipponbare</strain>
    </source>
</reference>
<keyword evidence="13 19" id="KW-1133">Transmembrane helix</keyword>
<dbReference type="SMART" id="SM00220">
    <property type="entry name" value="S_TKc"/>
    <property type="match status" value="1"/>
</dbReference>
<evidence type="ECO:0000256" key="20">
    <source>
        <dbReference type="SAM" id="SignalP"/>
    </source>
</evidence>
<evidence type="ECO:0000256" key="14">
    <source>
        <dbReference type="ARBA" id="ARBA00023136"/>
    </source>
</evidence>
<dbReference type="Proteomes" id="UP000000763">
    <property type="component" value="Chromosome 4"/>
</dbReference>
<dbReference type="Gene3D" id="3.80.10.10">
    <property type="entry name" value="Ribonuclease Inhibitor"/>
    <property type="match status" value="2"/>
</dbReference>
<keyword evidence="4" id="KW-0597">Phosphoprotein</keyword>
<evidence type="ECO:0000256" key="18">
    <source>
        <dbReference type="ARBA" id="ARBA00048679"/>
    </source>
</evidence>
<keyword evidence="16" id="KW-0325">Glycoprotein</keyword>
<dbReference type="FunFam" id="3.80.10.10:FF:000298">
    <property type="entry name" value="Putative LRR receptor-like serine/threonine-protein kinase"/>
    <property type="match status" value="1"/>
</dbReference>
<evidence type="ECO:0000256" key="4">
    <source>
        <dbReference type="ARBA" id="ARBA00022553"/>
    </source>
</evidence>
<proteinExistence type="predicted"/>
<dbReference type="InterPro" id="IPR008271">
    <property type="entry name" value="Ser/Thr_kinase_AS"/>
</dbReference>
<dbReference type="InterPro" id="IPR001245">
    <property type="entry name" value="Ser-Thr/Tyr_kinase_cat_dom"/>
</dbReference>
<dbReference type="Pfam" id="PF11721">
    <property type="entry name" value="Malectin"/>
    <property type="match status" value="1"/>
</dbReference>
<sequence>MRSSRGVIRHSVWCLVFVWSWRVAAAQDQQAPKTDPVEAVALNTIMRRWGKEASSEWNVSGDLCSGFAADKNDWDYYPNINPFIKCDCTFSNNTLCRITKLDLNYNYLTGFIPSFIGKFTSMKYLALGFNPLSGPLPKELGNLTNLISLGISLNNFTGGLPEELGNLTKLKQFLASDNGFTGKIPDYLGSMTNLEEMRIGDIVNGISPLALISNLTSLNTLILRNCKIYGDLGAVDFSMFEKLSLLDLSFNNITGKVSQSILNLGNLQFLFLGNNNLAGRLPDGISSSLKAIDFSYNQLTGSIPSWASQNNLQLNLVANNFLLGSTSNSNTSTRGSDNTIYEADPANLGAATYYVTGQTRWGVSSVGHYFRATDAKNIIYSSQNFNNVVDSKLFETGRVSPSSLRYYGLGLENGNYTVLLRFAEIAFPDSQTWLSLGRRVFDIYIQGALKEKDFDIRKTAGGKSFSVVNRSFMVTVSKNFLEIHLFWAGKGGGIYGPMISALSVTPNFTPTVRNGIPKSESKVGIIAGISIGAIVLVLAALFGVFTLLKKRRALAYQKEELYYLVGQPDVFNYAELKLATDNFSSQNILGEGGFGPVYKQYFVHAQNIHVTNLAGKTPLLVYEYLENGSLDQAIFGDSSLNLDWVTRFEIILGIASGLTYLHEESSVRIVHRDIKASNVLLDTDLTPKISDFGLAKLYDEKQTHVSTRIAGTLGYLAPEYAMRGHLSEKADVFAFGVVMLETVAGRPNTNNSLEENKIYLLEWAWGMYDKDQALEIVDPTIKDFDKDEAFRVINVALLCTQGSPHQRPPMSRVVAMLTRDVDVPKVVTKPSYITEWQLRGGGNNGNTSNSYAGSSYQPEVQ</sequence>
<keyword evidence="10" id="KW-0547">Nucleotide-binding</keyword>
<dbReference type="InterPro" id="IPR021720">
    <property type="entry name" value="Malectin_dom"/>
</dbReference>
<evidence type="ECO:0000256" key="5">
    <source>
        <dbReference type="ARBA" id="ARBA00022614"/>
    </source>
</evidence>
<dbReference type="InterPro" id="IPR032675">
    <property type="entry name" value="LRR_dom_sf"/>
</dbReference>
<evidence type="ECO:0000256" key="1">
    <source>
        <dbReference type="ARBA" id="ARBA00004167"/>
    </source>
</evidence>
<keyword evidence="6" id="KW-0808">Transferase</keyword>
<evidence type="ECO:0000313" key="22">
    <source>
        <dbReference type="EMBL" id="CAE04470.3"/>
    </source>
</evidence>
<dbReference type="InterPro" id="IPR000719">
    <property type="entry name" value="Prot_kinase_dom"/>
</dbReference>
<evidence type="ECO:0000256" key="12">
    <source>
        <dbReference type="ARBA" id="ARBA00022840"/>
    </source>
</evidence>
<feature type="domain" description="Protein kinase" evidence="21">
    <location>
        <begin position="454"/>
        <end position="826"/>
    </location>
</feature>
<gene>
    <name evidence="22" type="primary">OSJNBa0029L02.11</name>
</gene>
<dbReference type="Pfam" id="PF00560">
    <property type="entry name" value="LRR_1"/>
    <property type="match status" value="3"/>
</dbReference>
<protein>
    <recommendedName>
        <fullName evidence="2">non-specific serine/threonine protein kinase</fullName>
        <ecNumber evidence="2">2.7.11.1</ecNumber>
    </recommendedName>
</protein>
<evidence type="ECO:0000256" key="8">
    <source>
        <dbReference type="ARBA" id="ARBA00022729"/>
    </source>
</evidence>
<keyword evidence="5" id="KW-0433">Leucine-rich repeat</keyword>
<evidence type="ECO:0000256" key="6">
    <source>
        <dbReference type="ARBA" id="ARBA00022679"/>
    </source>
</evidence>
<evidence type="ECO:0000256" key="2">
    <source>
        <dbReference type="ARBA" id="ARBA00012513"/>
    </source>
</evidence>
<dbReference type="GO" id="GO:0004674">
    <property type="term" value="F:protein serine/threonine kinase activity"/>
    <property type="evidence" value="ECO:0007669"/>
    <property type="project" value="UniProtKB-KW"/>
</dbReference>
<dbReference type="FunFam" id="3.80.10.10:FF:000041">
    <property type="entry name" value="LRR receptor-like serine/threonine-protein kinase ERECTA"/>
    <property type="match status" value="1"/>
</dbReference>
<dbReference type="EMBL" id="AL662962">
    <property type="protein sequence ID" value="CAE04470.3"/>
    <property type="molecule type" value="Genomic_DNA"/>
</dbReference>
<dbReference type="SUPFAM" id="SSF56112">
    <property type="entry name" value="Protein kinase-like (PK-like)"/>
    <property type="match status" value="1"/>
</dbReference>
<feature type="chain" id="PRO_5004294118" description="non-specific serine/threonine protein kinase" evidence="20">
    <location>
        <begin position="27"/>
        <end position="861"/>
    </location>
</feature>
<comment type="catalytic activity">
    <reaction evidence="17">
        <text>L-threonyl-[protein] + ATP = O-phospho-L-threonyl-[protein] + ADP + H(+)</text>
        <dbReference type="Rhea" id="RHEA:46608"/>
        <dbReference type="Rhea" id="RHEA-COMP:11060"/>
        <dbReference type="Rhea" id="RHEA-COMP:11605"/>
        <dbReference type="ChEBI" id="CHEBI:15378"/>
        <dbReference type="ChEBI" id="CHEBI:30013"/>
        <dbReference type="ChEBI" id="CHEBI:30616"/>
        <dbReference type="ChEBI" id="CHEBI:61977"/>
        <dbReference type="ChEBI" id="CHEBI:456216"/>
        <dbReference type="EC" id="2.7.11.1"/>
    </reaction>
</comment>
<dbReference type="GO" id="GO:0016020">
    <property type="term" value="C:membrane"/>
    <property type="evidence" value="ECO:0007669"/>
    <property type="project" value="UniProtKB-SubCell"/>
</dbReference>
<name>Q7XMS6_ORYSJ</name>
<dbReference type="Gene3D" id="3.30.200.20">
    <property type="entry name" value="Phosphorylase Kinase, domain 1"/>
    <property type="match status" value="1"/>
</dbReference>
<keyword evidence="15" id="KW-0675">Receptor</keyword>
<dbReference type="PANTHER" id="PTHR48006:SF97">
    <property type="entry name" value="OS04G0291900 PROTEIN"/>
    <property type="match status" value="1"/>
</dbReference>
<evidence type="ECO:0000259" key="21">
    <source>
        <dbReference type="PROSITE" id="PS50011"/>
    </source>
</evidence>
<keyword evidence="12" id="KW-0067">ATP-binding</keyword>
<evidence type="ECO:0000313" key="23">
    <source>
        <dbReference type="Proteomes" id="UP000000763"/>
    </source>
</evidence>
<dbReference type="PANTHER" id="PTHR48006">
    <property type="entry name" value="LEUCINE-RICH REPEAT-CONTAINING PROTEIN DDB_G0281931-RELATED"/>
    <property type="match status" value="1"/>
</dbReference>
<dbReference type="FunFam" id="2.60.120.430:FF:000002">
    <property type="entry name" value="Leucine-rich repeat receptor-like protein kinase"/>
    <property type="match status" value="1"/>
</dbReference>
<dbReference type="InterPro" id="IPR011009">
    <property type="entry name" value="Kinase-like_dom_sf"/>
</dbReference>
<dbReference type="FunFam" id="1.10.510.10:FF:000044">
    <property type="entry name" value="Putative LRR receptor-like serine/threonine-protein kinase"/>
    <property type="match status" value="1"/>
</dbReference>
<evidence type="ECO:0000256" key="17">
    <source>
        <dbReference type="ARBA" id="ARBA00047899"/>
    </source>
</evidence>
<keyword evidence="14 19" id="KW-0472">Membrane</keyword>
<dbReference type="InterPro" id="IPR001611">
    <property type="entry name" value="Leu-rich_rpt"/>
</dbReference>
<evidence type="ECO:0000256" key="16">
    <source>
        <dbReference type="ARBA" id="ARBA00023180"/>
    </source>
</evidence>
<dbReference type="GO" id="GO:0005524">
    <property type="term" value="F:ATP binding"/>
    <property type="evidence" value="ECO:0007669"/>
    <property type="project" value="UniProtKB-KW"/>
</dbReference>
<evidence type="ECO:0000256" key="13">
    <source>
        <dbReference type="ARBA" id="ARBA00022989"/>
    </source>
</evidence>
<evidence type="ECO:0000256" key="15">
    <source>
        <dbReference type="ARBA" id="ARBA00023170"/>
    </source>
</evidence>
<feature type="transmembrane region" description="Helical" evidence="19">
    <location>
        <begin position="523"/>
        <end position="548"/>
    </location>
</feature>
<dbReference type="EC" id="2.7.11.1" evidence="2"/>
<evidence type="ECO:0000256" key="7">
    <source>
        <dbReference type="ARBA" id="ARBA00022692"/>
    </source>
</evidence>
<comment type="subcellular location">
    <subcellularLocation>
        <location evidence="1">Membrane</location>
        <topology evidence="1">Single-pass membrane protein</topology>
    </subcellularLocation>
</comment>
<evidence type="ECO:0000256" key="9">
    <source>
        <dbReference type="ARBA" id="ARBA00022737"/>
    </source>
</evidence>
<dbReference type="AlphaFoldDB" id="Q7XMS6"/>
<dbReference type="PROSITE" id="PS50011">
    <property type="entry name" value="PROTEIN_KINASE_DOM"/>
    <property type="match status" value="1"/>
</dbReference>
<dbReference type="Pfam" id="PF07714">
    <property type="entry name" value="PK_Tyr_Ser-Thr"/>
    <property type="match status" value="1"/>
</dbReference>
<evidence type="ECO:0000256" key="19">
    <source>
        <dbReference type="SAM" id="Phobius"/>
    </source>
</evidence>
<keyword evidence="9" id="KW-0677">Repeat</keyword>
<reference evidence="23" key="1">
    <citation type="journal article" date="2005" name="Nature">
        <title>The map-based sequence of the rice genome.</title>
        <authorList>
            <consortium name="International rice genome sequencing project (IRGSP)"/>
            <person name="Matsumoto T."/>
            <person name="Wu J."/>
            <person name="Kanamori H."/>
            <person name="Katayose Y."/>
            <person name="Fujisawa M."/>
            <person name="Namiki N."/>
            <person name="Mizuno H."/>
            <person name="Yamamoto K."/>
            <person name="Antonio B.A."/>
            <person name="Baba T."/>
            <person name="Sakata K."/>
            <person name="Nagamura Y."/>
            <person name="Aoki H."/>
            <person name="Arikawa K."/>
            <person name="Arita K."/>
            <person name="Bito T."/>
            <person name="Chiden Y."/>
            <person name="Fujitsuka N."/>
            <person name="Fukunaka R."/>
            <person name="Hamada M."/>
            <person name="Harada C."/>
            <person name="Hayashi A."/>
            <person name="Hijishita S."/>
            <person name="Honda M."/>
            <person name="Hosokawa S."/>
            <person name="Ichikawa Y."/>
            <person name="Idonuma A."/>
            <person name="Iijima M."/>
            <person name="Ikeda M."/>
            <person name="Ikeno M."/>
            <person name="Ito K."/>
            <person name="Ito S."/>
            <person name="Ito T."/>
            <person name="Ito Y."/>
            <person name="Ito Y."/>
            <person name="Iwabuchi A."/>
            <person name="Kamiya K."/>
            <person name="Karasawa W."/>
            <person name="Kurita K."/>
            <person name="Katagiri S."/>
            <person name="Kikuta A."/>
            <person name="Kobayashi H."/>
            <person name="Kobayashi N."/>
            <person name="Machita K."/>
            <person name="Maehara T."/>
            <person name="Masukawa M."/>
            <person name="Mizubayashi T."/>
            <person name="Mukai Y."/>
            <person name="Nagasaki H."/>
            <person name="Nagata Y."/>
            <person name="Naito S."/>
            <person name="Nakashima M."/>
            <person name="Nakama Y."/>
            <person name="Nakamichi Y."/>
            <person name="Nakamura M."/>
            <person name="Meguro A."/>
            <person name="Negishi M."/>
            <person name="Ohta I."/>
            <person name="Ohta T."/>
            <person name="Okamoto M."/>
            <person name="Ono N."/>
            <person name="Saji S."/>
            <person name="Sakaguchi M."/>
            <person name="Sakai K."/>
            <person name="Shibata M."/>
            <person name="Shimokawa T."/>
            <person name="Song J."/>
            <person name="Takazaki Y."/>
            <person name="Terasawa K."/>
            <person name="Tsugane M."/>
            <person name="Tsuji K."/>
            <person name="Ueda S."/>
            <person name="Waki K."/>
            <person name="Yamagata H."/>
            <person name="Yamamoto M."/>
            <person name="Yamamoto S."/>
            <person name="Yamane H."/>
            <person name="Yoshiki S."/>
            <person name="Yoshihara R."/>
            <person name="Yukawa K."/>
            <person name="Zhong H."/>
            <person name="Yano M."/>
            <person name="Yuan Q."/>
            <person name="Ouyang S."/>
            <person name="Liu J."/>
            <person name="Jones K.M."/>
            <person name="Gansberger K."/>
            <person name="Moffat K."/>
            <person name="Hill J."/>
            <person name="Bera J."/>
            <person name="Fadrosh D."/>
            <person name="Jin S."/>
            <person name="Johri S."/>
            <person name="Kim M."/>
            <person name="Overton L."/>
            <person name="Reardon M."/>
            <person name="Tsitrin T."/>
            <person name="Vuong H."/>
            <person name="Weaver B."/>
            <person name="Ciecko A."/>
            <person name="Tallon L."/>
            <person name="Jackson J."/>
            <person name="Pai G."/>
            <person name="Aken S.V."/>
            <person name="Utterback T."/>
            <person name="Reidmuller S."/>
            <person name="Feldblyum T."/>
            <person name="Hsiao J."/>
            <person name="Zismann V."/>
            <person name="Iobst S."/>
            <person name="de Vazeille A.R."/>
            <person name="Buell C.R."/>
            <person name="Ying K."/>
            <person name="Li Y."/>
            <person name="Lu T."/>
            <person name="Huang Y."/>
            <person name="Zhao Q."/>
            <person name="Feng Q."/>
            <person name="Zhang L."/>
            <person name="Zhu J."/>
            <person name="Weng Q."/>
            <person name="Mu J."/>
            <person name="Lu Y."/>
            <person name="Fan D."/>
            <person name="Liu Y."/>
            <person name="Guan J."/>
            <person name="Zhang Y."/>
            <person name="Yu S."/>
            <person name="Liu X."/>
            <person name="Zhang Y."/>
            <person name="Hong G."/>
            <person name="Han B."/>
            <person name="Choisne N."/>
            <person name="Demange N."/>
            <person name="Orjeda G."/>
            <person name="Samain S."/>
            <person name="Cattolico L."/>
            <person name="Pelletier E."/>
            <person name="Couloux A."/>
            <person name="Segurens B."/>
            <person name="Wincker P."/>
            <person name="D'Hont A."/>
            <person name="Scarpelli C."/>
            <person name="Weissenbach J."/>
            <person name="Salanoubat M."/>
            <person name="Quetier F."/>
            <person name="Yu Y."/>
            <person name="Kim H.R."/>
            <person name="Rambo T."/>
            <person name="Currie J."/>
            <person name="Collura K."/>
            <person name="Luo M."/>
            <person name="Yang T."/>
            <person name="Ammiraju J.S.S."/>
            <person name="Engler F."/>
            <person name="Soderlund C."/>
            <person name="Wing R.A."/>
            <person name="Palmer L.E."/>
            <person name="de la Bastide M."/>
            <person name="Spiegel L."/>
            <person name="Nascimento L."/>
            <person name="Zutavern T."/>
            <person name="O'Shaughnessy A."/>
            <person name="Dike S."/>
            <person name="Dedhia N."/>
            <person name="Preston R."/>
            <person name="Balija V."/>
            <person name="McCombie W.R."/>
            <person name="Chow T."/>
            <person name="Chen H."/>
            <person name="Chung M."/>
            <person name="Chen C."/>
            <person name="Shaw J."/>
            <person name="Wu H."/>
            <person name="Hsiao K."/>
            <person name="Chao Y."/>
            <person name="Chu M."/>
            <person name="Cheng C."/>
            <person name="Hour A."/>
            <person name="Lee P."/>
            <person name="Lin S."/>
            <person name="Lin Y."/>
            <person name="Liou J."/>
            <person name="Liu S."/>
            <person name="Hsing Y."/>
            <person name="Raghuvanshi S."/>
            <person name="Mohanty A."/>
            <person name="Bharti A.K."/>
            <person name="Gaur A."/>
            <person name="Gupta V."/>
            <person name="Kumar D."/>
            <person name="Ravi V."/>
            <person name="Vij S."/>
            <person name="Kapur A."/>
            <person name="Khurana P."/>
            <person name="Khurana P."/>
            <person name="Khurana J.P."/>
            <person name="Tyagi A.K."/>
            <person name="Gaikwad K."/>
            <person name="Singh A."/>
            <person name="Dalal V."/>
            <person name="Srivastava S."/>
            <person name="Dixit A."/>
            <person name="Pal A.K."/>
            <person name="Ghazi I.A."/>
            <person name="Yadav M."/>
            <person name="Pandit A."/>
            <person name="Bhargava A."/>
            <person name="Sureshbabu K."/>
            <person name="Batra K."/>
            <person name="Sharma T.R."/>
            <person name="Mohapatra T."/>
            <person name="Singh N.K."/>
            <person name="Messing J."/>
            <person name="Nelson A.B."/>
            <person name="Fuks G."/>
            <person name="Kavchok S."/>
            <person name="Keizer G."/>
            <person name="Linton E."/>
            <person name="Llaca V."/>
            <person name="Song R."/>
            <person name="Tanyolac B."/>
            <person name="Young S."/>
            <person name="Ho-Il K."/>
            <person name="Hahn J.H."/>
            <person name="Sangsakoo G."/>
            <person name="Vanavichit A."/>
            <person name="de Mattos Luiz.A.T."/>
            <person name="Zimmer P.D."/>
            <person name="Malone G."/>
            <person name="Dellagostin O."/>
            <person name="de Oliveira A.C."/>
            <person name="Bevan M."/>
            <person name="Bancroft I."/>
            <person name="Minx P."/>
            <person name="Cordum H."/>
            <person name="Wilson R."/>
            <person name="Cheng Z."/>
            <person name="Jin W."/>
            <person name="Jiang J."/>
            <person name="Leong S.A."/>
            <person name="Iwama H."/>
            <person name="Gojobori T."/>
            <person name="Itoh T."/>
            <person name="Niimura Y."/>
            <person name="Fujii Y."/>
            <person name="Habara T."/>
            <person name="Sakai H."/>
            <person name="Sato Y."/>
            <person name="Wilson G."/>
            <person name="Kumar K."/>
            <person name="McCouch S."/>
            <person name="Juretic N."/>
            <person name="Hoen D."/>
            <person name="Wright S."/>
            <person name="Bruskiewich R."/>
            <person name="Bureau T."/>
            <person name="Miyao A."/>
            <person name="Hirochika H."/>
            <person name="Nishikawa T."/>
            <person name="Kadowaki K."/>
            <person name="Sugiura M."/>
            <person name="Burr B."/>
            <person name="Sasaki T."/>
        </authorList>
    </citation>
    <scope>NUCLEOTIDE SEQUENCE [LARGE SCALE GENOMIC DNA]</scope>
    <source>
        <strain evidence="23">cv. Nipponbare</strain>
    </source>
</reference>
<evidence type="ECO:0000256" key="3">
    <source>
        <dbReference type="ARBA" id="ARBA00022527"/>
    </source>
</evidence>
<dbReference type="SMR" id="Q7XMS6"/>
<dbReference type="SUPFAM" id="SSF52058">
    <property type="entry name" value="L domain-like"/>
    <property type="match status" value="1"/>
</dbReference>